<feature type="domain" description="Cep192-like" evidence="2">
    <location>
        <begin position="93"/>
        <end position="206"/>
    </location>
</feature>
<dbReference type="Proteomes" id="UP000789508">
    <property type="component" value="Unassembled WGS sequence"/>
</dbReference>
<dbReference type="InterPro" id="IPR054087">
    <property type="entry name" value="Cep192-like_D7"/>
</dbReference>
<feature type="compositionally biased region" description="Polar residues" evidence="1">
    <location>
        <begin position="428"/>
        <end position="456"/>
    </location>
</feature>
<feature type="compositionally biased region" description="Polar residues" evidence="1">
    <location>
        <begin position="467"/>
        <end position="476"/>
    </location>
</feature>
<protein>
    <submittedName>
        <fullName evidence="3">7778_t:CDS:1</fullName>
    </submittedName>
</protein>
<gene>
    <name evidence="3" type="ORF">ALEPTO_LOCUS1286</name>
</gene>
<comment type="caution">
    <text evidence="3">The sequence shown here is derived from an EMBL/GenBank/DDBJ whole genome shotgun (WGS) entry which is preliminary data.</text>
</comment>
<dbReference type="Pfam" id="PF22065">
    <property type="entry name" value="Cep192_D7"/>
    <property type="match status" value="1"/>
</dbReference>
<evidence type="ECO:0000256" key="1">
    <source>
        <dbReference type="SAM" id="MobiDB-lite"/>
    </source>
</evidence>
<dbReference type="AlphaFoldDB" id="A0A9N8YYF8"/>
<dbReference type="InterPro" id="IPR013783">
    <property type="entry name" value="Ig-like_fold"/>
</dbReference>
<organism evidence="3 4">
    <name type="scientific">Ambispora leptoticha</name>
    <dbReference type="NCBI Taxonomy" id="144679"/>
    <lineage>
        <taxon>Eukaryota</taxon>
        <taxon>Fungi</taxon>
        <taxon>Fungi incertae sedis</taxon>
        <taxon>Mucoromycota</taxon>
        <taxon>Glomeromycotina</taxon>
        <taxon>Glomeromycetes</taxon>
        <taxon>Archaeosporales</taxon>
        <taxon>Ambisporaceae</taxon>
        <taxon>Ambispora</taxon>
    </lineage>
</organism>
<name>A0A9N8YYF8_9GLOM</name>
<dbReference type="Gene3D" id="2.60.40.10">
    <property type="entry name" value="Immunoglobulins"/>
    <property type="match status" value="2"/>
</dbReference>
<feature type="region of interest" description="Disordered" evidence="1">
    <location>
        <begin position="1"/>
        <end position="54"/>
    </location>
</feature>
<evidence type="ECO:0000313" key="3">
    <source>
        <dbReference type="EMBL" id="CAG8456055.1"/>
    </source>
</evidence>
<accession>A0A9N8YYF8</accession>
<feature type="compositionally biased region" description="Low complexity" evidence="1">
    <location>
        <begin position="397"/>
        <end position="411"/>
    </location>
</feature>
<dbReference type="EMBL" id="CAJVPS010000130">
    <property type="protein sequence ID" value="CAG8456055.1"/>
    <property type="molecule type" value="Genomic_DNA"/>
</dbReference>
<reference evidence="3" key="1">
    <citation type="submission" date="2021-06" db="EMBL/GenBank/DDBJ databases">
        <authorList>
            <person name="Kallberg Y."/>
            <person name="Tangrot J."/>
            <person name="Rosling A."/>
        </authorList>
    </citation>
    <scope>NUCLEOTIDE SEQUENCE</scope>
    <source>
        <strain evidence="3">FL130A</strain>
    </source>
</reference>
<feature type="compositionally biased region" description="Low complexity" evidence="1">
    <location>
        <begin position="1"/>
        <end position="50"/>
    </location>
</feature>
<keyword evidence="4" id="KW-1185">Reference proteome</keyword>
<proteinExistence type="predicted"/>
<evidence type="ECO:0000313" key="4">
    <source>
        <dbReference type="Proteomes" id="UP000789508"/>
    </source>
</evidence>
<dbReference type="OrthoDB" id="2373707at2759"/>
<feature type="region of interest" description="Disordered" evidence="1">
    <location>
        <begin position="396"/>
        <end position="486"/>
    </location>
</feature>
<evidence type="ECO:0000259" key="2">
    <source>
        <dbReference type="Pfam" id="PF22065"/>
    </source>
</evidence>
<feature type="compositionally biased region" description="Basic and acidic residues" evidence="1">
    <location>
        <begin position="477"/>
        <end position="486"/>
    </location>
</feature>
<sequence>MISPTTTARTSPAPQSSRAPSRANSRTASRAGSRTSSSMTPSRPSSRASTLGPNRMTTAELLARPGSPNDDVKQLKELAQRKNLIYIGIPAIVGVPSTRLKETTRGVFHIYNPTSNSISWSLTPKSPTYYKRVESKSNTLGQKINDNVFTVMKQHGFLKSGQSERVYINFTPSAVGIYTQSFALGESETTDIGEGETVELQIEGNGWPAASQRKDSAKKEVKFEVSEKEIRIPMTRIGKQRTLGIKIENPTKETIRIKCKCEVMGATLLGPPVLSIPLSSLIIKPGATITLPICFHPRKRGVIKGLVTLSSPLSKTEVKVDVIAQAVSANYRDGAGIGSIGSGNELTRPMSSMSGYSVVPSEGGGGSVDSEESGLRGEAIVDAMMKTIQESLEEVENGNNNNISEQSESSSLVGDDVEKIEDEEKSGESNNDPNSELAENTAIDATTTSGASTTNVPEDVVEYNADDISSNGSSDTTRVEESMNSP</sequence>